<dbReference type="VEuPathDB" id="PlasmoDB:PKNH_0929700"/>
<dbReference type="RefSeq" id="XP_002259320.1">
    <property type="nucleotide sequence ID" value="XM_002259284.1"/>
</dbReference>
<dbReference type="GeneID" id="7320954"/>
<dbReference type="Gene3D" id="2.120.10.80">
    <property type="entry name" value="Kelch-type beta propeller"/>
    <property type="match status" value="2"/>
</dbReference>
<dbReference type="PANTHER" id="PTHR23244">
    <property type="entry name" value="KELCH REPEAT DOMAIN"/>
    <property type="match status" value="1"/>
</dbReference>
<dbReference type="Proteomes" id="UP000031513">
    <property type="component" value="Chromosome 9"/>
</dbReference>
<sequence length="2464" mass="279722">MSSSGISNECNKNGQTNFSLNVLHSKCSPPSGKRDEEDNCNFEDGEKTHAVDTLRNNITQGGVLKAEIITQNGENNLSNHKNEPIHPQHLQENIFINMKEEHAKQNVNLNKGYPYKWNKEQNDPCAEKGMEEKSGDVFFKMANEYNSNQSKTIAGNVDVSPSKADRSNFTFEKNCLNRSGEMEKKKKKKMSISNVLNNKAQNWSNELNGIECRSSLLNGVEESHPDEVKKSISVEKICPLSANKDRGKIMPTGRGENDVSVGTCNKREHPQGGRQMNRQETPIPFFTSPIPKAVWKSDKFTGHLNGHSSIVTHTQNDTQSPSYMAKGKNCALKKKHENILLSDREEVIYVNNRNGGNLCGKNKRGGGFHDEDEKMACTNERISEDSSERSITDQDADDEINNEPRYVSYVDLRAVESGNLNLLPPNGWNDQINKHARGENSPPTNCPEVYTNGNLTHSERGYSFNNHKTHQNFMNNVKIHVHHKAIDYDMKEEQTFNASKGNQEKDLTEKESLPIHVNPFNASKHVTKDAPEMEGTPVKENGFLPRDDVEKTTKKEMTRKDNTAECLSSVHRNWRTYEGTLTVPEEEEIVNAEERKKHGMKKDPRGCITNFSYAQSGHRENGCISNRSFVEENYDGMNLTNGAKQNGCVPVMEGMDKFDDGKETHIGGGMNLSRYPLKGNEDHLHASRKGTTFNEMNGIFQGGEDSTMCHSISEGASDTNGKSTQKSCPPSSRQKVPSLQTKREQYPNDEPNTEKAPAEDKSIFNYHAEWMNGLEEGKDKMTNGEFYNIRSVHKETTRTNNSGSLDQNLQNSHPVFHPLKKNIYPSAVIPKVGAEWKFPYMRKDGNSHTNIDRRGPKEIMRNNGDITEENKKQILGYTPMVHPFREEQTNEQNYPHDNMSSIAESLSSKQVSTKWKGKNTRETDSTCNQIEAKELINGENKIIAQDNSPLFANGYSPHTDITIDPKEEYTLGNVSKWEEANRNEGGKLSKWIYSSNNLSGGVNFGHVYSMHRNKESLKRGKEEFLNHKMDNQLANGVHPNDDENSFPMRSYSYGVPTRRSEISDLAPLSGVFFGMTPSICREGINQMNTGNLINGGGGYLKGGPSEGSSENVEKMGEASYNQEGRNCQMVKRKDSPNVLGENNPTHGVSSVGNNEQGRDIRNGADVKYLYSSGERGDGIQKSEIKDGRNFGNDMDGKYGDLADATDEEMYKLMEDLPFGRDKKEIAEEHEDRSKNTCVNLEDETIIHAYADRHDCGALHGEEELLSEMIEQQGWTTFDPNNDYRWKLCHVRYPEHINFKKAFFFTFQNEIYIYGARKNNFIIPNVLFRIRDGEVESVHTRGTAPKLYVKVYFAVEEGNISRSIDEECKSFYIWGANEKRQLDLYTVYRLDLCRLQWEEIRITYNRNLNMCREDFSLILIKKCLYMYGGVVLKNGEWICCDELWVCDTGRRKWEMIFVGGRGNHDEDTTQKEGIFFSSLPATNVLKLFTNSGRTSSKGTALEGGKRSESEKGKDAQGEGSLSKSTVTRCEEKQPSRRAGHLCVVYKNRMYIHGGTNLAEEKSDFYFFDFAKNKWFEVMPSGEVVPPKRYGHSGVVVKNKLYMYGGFTKNPNGNSINNDIFEYDFVKNKWRQVFSIGDLIYLKSCLNGKEQSYLKFMKLLVMRRYYRSATISASPDVGEVERALYDISPRGCIQKGREERLPNGKAKNATKSTFHPEDTHTKVHANFVHMEETPHSNEAIIPQNIFRNKSLYFNGCLYLFGGCGLDNHFERREENKLFLHYDSVFKMKIGHSYVRCFAHYLSHGDTFFWDLMAKEEMALHEWVQRERNVKKDTTTHPVQTVKNDFDHLWSQLNEDNETSITSGDARQKDASSVIKKIDYMLREISSPFLSGELGEGSDLEGGDLREDTLIEAKVVPSTLEDGIMTNSPDKSSETNNLGDSFLLCQGKKMFQLLTWLIDLYHSDVCADEMATDMTPGQCHVSNLWLEEGSPMEHESHTDSPDLFPEGKADRISTFDVHSEVESLSRGKGQGDPFPTTDQKEARNGHSEDTQGGEAPPTTDGAKEEDLSGECFQGRNLPSNQFGKKNKSKCSASVQEVSQVHSVQDCPPGEIPTTTLDASCNNHHNNGGENEGRRKVQLNNNYLKGHKEGVGFAPPEGKNNPNDHHVCDRNYLRFSKGGKMENHFEKQKEHISLGEEKSEGASEFSRNLCGNTYLIPDYANSNHIYLNMEKSIIYNYLQEFNDLTDDSYSIKMKIRRNEIYKLIYTYTKSVEIQNSVCFKMLEQLEGQARQLLAEKDHHTDGGIQVENAENDESSFDSADEEQSNKKHHLPFSEDNFVSLQNEHGHLKKKMKYFCDMANIYSIKINKLILYIRILEKKYEYVMNCLLKLKSVLFREVVTEDASKHLSGHFVNNLGDQCPDHLSKFFAEDTFFVHEQNNNLSTCNFKGCAFYSPSGRTRNWTPKGDTTE</sequence>
<feature type="compositionally biased region" description="Polar residues" evidence="1">
    <location>
        <begin position="708"/>
        <end position="740"/>
    </location>
</feature>
<accession>A0A384KQS0</accession>
<feature type="region of interest" description="Disordered" evidence="1">
    <location>
        <begin position="1135"/>
        <end position="1159"/>
    </location>
</feature>
<evidence type="ECO:0000313" key="2">
    <source>
        <dbReference type="EMBL" id="CAA9988341.1"/>
    </source>
</evidence>
<feature type="compositionally biased region" description="Basic and acidic residues" evidence="1">
    <location>
        <begin position="2035"/>
        <end position="2046"/>
    </location>
</feature>
<dbReference type="OrthoDB" id="10251809at2759"/>
<feature type="compositionally biased region" description="Basic and acidic residues" evidence="1">
    <location>
        <begin position="381"/>
        <end position="392"/>
    </location>
</feature>
<feature type="compositionally biased region" description="Basic and acidic residues" evidence="1">
    <location>
        <begin position="741"/>
        <end position="759"/>
    </location>
</feature>
<feature type="region of interest" description="Disordered" evidence="1">
    <location>
        <begin position="381"/>
        <end position="400"/>
    </location>
</feature>
<dbReference type="EMBL" id="AM910991">
    <property type="protein sequence ID" value="CAA9988341.1"/>
    <property type="molecule type" value="Genomic_DNA"/>
</dbReference>
<feature type="region of interest" description="Disordered" evidence="1">
    <location>
        <begin position="704"/>
        <end position="759"/>
    </location>
</feature>
<dbReference type="KEGG" id="pkn:PKNH_0929700"/>
<reference evidence="2 3" key="1">
    <citation type="journal article" date="2008" name="Nature">
        <title>The genome of Plasmodium knowlesi strain H, a zoonotic malaria parasite with host range from monkey to man.</title>
        <authorList>
            <person name="Pain A."/>
            <person name="Boehme U."/>
            <person name="Berry A.E."/>
            <person name="Mungall K."/>
            <person name="Finn R."/>
            <person name="Jackson A.P."/>
            <person name="Mourier T."/>
            <person name="Mistry J."/>
            <person name="Pasini E.M."/>
            <person name="Aslett M."/>
            <person name="Balasubrammaniam S."/>
            <person name="Borgwardt K."/>
            <person name="Brooks K."/>
            <person name="Carret C."/>
            <person name="Carver T.J."/>
            <person name="Cherevach I."/>
            <person name="Chillingworth T."/>
            <person name="Clarke T.G."/>
            <person name="Galinski M.R."/>
            <person name="Hall N."/>
            <person name="Harper D."/>
            <person name="Harris D."/>
            <person name="Hauser H."/>
            <person name="Ivens A."/>
            <person name="Janssen C.S."/>
            <person name="Keane T."/>
            <person name="Larke N."/>
            <person name="Lapp S."/>
            <person name="Marti M."/>
            <person name="Moule S."/>
            <person name="Meyer I.M."/>
            <person name="Ormond D."/>
            <person name="Peters N."/>
            <person name="Sanders M."/>
            <person name="Sanders S."/>
            <person name="Sergeant T.J."/>
            <person name="Simmonds M."/>
            <person name="Smith F."/>
            <person name="Squares R."/>
            <person name="Thurston S."/>
            <person name="Tivey A.R."/>
            <person name="Walker D."/>
            <person name="White B."/>
            <person name="Zuiderwijk E."/>
            <person name="Churcher C."/>
            <person name="Quail M.A."/>
            <person name="Cowman A.F."/>
            <person name="Turner C.M.R."/>
            <person name="Rajandream M.A."/>
            <person name="Kocken C.H.M."/>
            <person name="Thomas A.W."/>
            <person name="Newbold C.I."/>
            <person name="Barrell B.G."/>
            <person name="Berriman M."/>
        </authorList>
    </citation>
    <scope>NUCLEOTIDE SEQUENCE [LARGE SCALE GENOMIC DNA]</scope>
    <source>
        <strain evidence="2 3">H</strain>
    </source>
</reference>
<feature type="compositionally biased region" description="Basic and acidic residues" evidence="1">
    <location>
        <begin position="1502"/>
        <end position="1515"/>
    </location>
</feature>
<dbReference type="InterPro" id="IPR015915">
    <property type="entry name" value="Kelch-typ_b-propeller"/>
</dbReference>
<gene>
    <name evidence="2" type="ORF">PKNH_0929700</name>
</gene>
<feature type="compositionally biased region" description="Polar residues" evidence="1">
    <location>
        <begin position="1140"/>
        <end position="1155"/>
    </location>
</feature>
<organism evidence="2 3">
    <name type="scientific">Plasmodium knowlesi (strain H)</name>
    <dbReference type="NCBI Taxonomy" id="5851"/>
    <lineage>
        <taxon>Eukaryota</taxon>
        <taxon>Sar</taxon>
        <taxon>Alveolata</taxon>
        <taxon>Apicomplexa</taxon>
        <taxon>Aconoidasida</taxon>
        <taxon>Haemosporida</taxon>
        <taxon>Plasmodiidae</taxon>
        <taxon>Plasmodium</taxon>
        <taxon>Plasmodium (Plasmodium)</taxon>
    </lineage>
</organism>
<dbReference type="OMA" id="IYGARKN"/>
<accession>A0A1A7VDS7</accession>
<dbReference type="Pfam" id="PF24681">
    <property type="entry name" value="Kelch_KLHDC2_KLHL20_DRC7"/>
    <property type="match status" value="1"/>
</dbReference>
<evidence type="ECO:0000313" key="3">
    <source>
        <dbReference type="Proteomes" id="UP000031513"/>
    </source>
</evidence>
<dbReference type="InParanoid" id="A0A384KQS0"/>
<feature type="region of interest" description="Disordered" evidence="1">
    <location>
        <begin position="1492"/>
        <end position="1531"/>
    </location>
</feature>
<dbReference type="STRING" id="5851.A0A384KQS0"/>
<evidence type="ECO:0000256" key="1">
    <source>
        <dbReference type="SAM" id="MobiDB-lite"/>
    </source>
</evidence>
<name>A0A384KQS0_PLAKH</name>
<feature type="region of interest" description="Disordered" evidence="1">
    <location>
        <begin position="2015"/>
        <end position="2083"/>
    </location>
</feature>
<protein>
    <submittedName>
        <fullName evidence="2">Kelch domain-containing protein, putative</fullName>
    </submittedName>
</protein>
<accession>B3L5C2</accession>
<keyword evidence="3" id="KW-1185">Reference proteome</keyword>
<proteinExistence type="predicted"/>
<dbReference type="SUPFAM" id="SSF117281">
    <property type="entry name" value="Kelch motif"/>
    <property type="match status" value="1"/>
</dbReference>